<organism evidence="1">
    <name type="scientific">marine sediment metagenome</name>
    <dbReference type="NCBI Taxonomy" id="412755"/>
    <lineage>
        <taxon>unclassified sequences</taxon>
        <taxon>metagenomes</taxon>
        <taxon>ecological metagenomes</taxon>
    </lineage>
</organism>
<proteinExistence type="predicted"/>
<sequence length="143" mass="17312">MPEEQEYIDDDDDQQESFAYADYTGVVMMIQTYYYRMIESFRKYYILRLKGRDLLPLKQEIQSYISTTVQLMRNYDPIKKNKKLIKLFEEITEFVGTLENISFDKLQECINKVVDAHYILGLSKLEFKKYKKEDHLDKYKKDL</sequence>
<accession>A0A0F9M9F0</accession>
<gene>
    <name evidence="1" type="ORF">LCGC14_1118790</name>
</gene>
<evidence type="ECO:0000313" key="1">
    <source>
        <dbReference type="EMBL" id="KKN02324.1"/>
    </source>
</evidence>
<name>A0A0F9M9F0_9ZZZZ</name>
<protein>
    <submittedName>
        <fullName evidence="1">Uncharacterized protein</fullName>
    </submittedName>
</protein>
<comment type="caution">
    <text evidence="1">The sequence shown here is derived from an EMBL/GenBank/DDBJ whole genome shotgun (WGS) entry which is preliminary data.</text>
</comment>
<dbReference type="AlphaFoldDB" id="A0A0F9M9F0"/>
<dbReference type="EMBL" id="LAZR01005161">
    <property type="protein sequence ID" value="KKN02324.1"/>
    <property type="molecule type" value="Genomic_DNA"/>
</dbReference>
<reference evidence="1" key="1">
    <citation type="journal article" date="2015" name="Nature">
        <title>Complex archaea that bridge the gap between prokaryotes and eukaryotes.</title>
        <authorList>
            <person name="Spang A."/>
            <person name="Saw J.H."/>
            <person name="Jorgensen S.L."/>
            <person name="Zaremba-Niedzwiedzka K."/>
            <person name="Martijn J."/>
            <person name="Lind A.E."/>
            <person name="van Eijk R."/>
            <person name="Schleper C."/>
            <person name="Guy L."/>
            <person name="Ettema T.J."/>
        </authorList>
    </citation>
    <scope>NUCLEOTIDE SEQUENCE</scope>
</reference>